<feature type="compositionally biased region" description="Low complexity" evidence="1">
    <location>
        <begin position="12"/>
        <end position="28"/>
    </location>
</feature>
<accession>A0A0D2I2X4</accession>
<dbReference type="EMBL" id="KN846991">
    <property type="protein sequence ID" value="KIW91259.1"/>
    <property type="molecule type" value="Genomic_DNA"/>
</dbReference>
<dbReference type="Proteomes" id="UP000053789">
    <property type="component" value="Unassembled WGS sequence"/>
</dbReference>
<reference evidence="2" key="1">
    <citation type="submission" date="2015-01" db="EMBL/GenBank/DDBJ databases">
        <title>The Genome Sequence of Cladophialophora bantiana CBS 173.52.</title>
        <authorList>
            <consortium name="The Broad Institute Genomics Platform"/>
            <person name="Cuomo C."/>
            <person name="de Hoog S."/>
            <person name="Gorbushina A."/>
            <person name="Stielow B."/>
            <person name="Teixiera M."/>
            <person name="Abouelleil A."/>
            <person name="Chapman S.B."/>
            <person name="Priest M."/>
            <person name="Young S.K."/>
            <person name="Wortman J."/>
            <person name="Nusbaum C."/>
            <person name="Birren B."/>
        </authorList>
    </citation>
    <scope>NUCLEOTIDE SEQUENCE [LARGE SCALE GENOMIC DNA]</scope>
    <source>
        <strain evidence="2">CBS 173.52</strain>
    </source>
</reference>
<protein>
    <submittedName>
        <fullName evidence="2">Uncharacterized protein</fullName>
    </submittedName>
</protein>
<sequence length="98" mass="10284">MSSPSDRELAFTQMSSSTPPQLSSFSQQGNEDWVALGRVQNSASVAVLGRLAGAGIDTLTVAFGPAMCSAIPIDLHGEKVLQDAMKRLASRSSFGDLI</sequence>
<name>A0A0D2I2X4_CLAB1</name>
<evidence type="ECO:0000313" key="3">
    <source>
        <dbReference type="Proteomes" id="UP000053789"/>
    </source>
</evidence>
<organism evidence="2 3">
    <name type="scientific">Cladophialophora bantiana (strain ATCC 10958 / CBS 173.52 / CDC B-1940 / NIH 8579)</name>
    <name type="common">Xylohypha bantiana</name>
    <dbReference type="NCBI Taxonomy" id="1442370"/>
    <lineage>
        <taxon>Eukaryota</taxon>
        <taxon>Fungi</taxon>
        <taxon>Dikarya</taxon>
        <taxon>Ascomycota</taxon>
        <taxon>Pezizomycotina</taxon>
        <taxon>Eurotiomycetes</taxon>
        <taxon>Chaetothyriomycetidae</taxon>
        <taxon>Chaetothyriales</taxon>
        <taxon>Herpotrichiellaceae</taxon>
        <taxon>Cladophialophora</taxon>
    </lineage>
</organism>
<gene>
    <name evidence="2" type="ORF">Z519_08155</name>
</gene>
<dbReference type="AlphaFoldDB" id="A0A0D2I2X4"/>
<proteinExistence type="predicted"/>
<dbReference type="HOGENOM" id="CLU_2333446_0_0_1"/>
<feature type="region of interest" description="Disordered" evidence="1">
    <location>
        <begin position="1"/>
        <end position="29"/>
    </location>
</feature>
<dbReference type="OrthoDB" id="4540681at2759"/>
<evidence type="ECO:0000313" key="2">
    <source>
        <dbReference type="EMBL" id="KIW91259.1"/>
    </source>
</evidence>
<dbReference type="RefSeq" id="XP_016617928.1">
    <property type="nucleotide sequence ID" value="XM_016765883.1"/>
</dbReference>
<evidence type="ECO:0000256" key="1">
    <source>
        <dbReference type="SAM" id="MobiDB-lite"/>
    </source>
</evidence>
<dbReference type="VEuPathDB" id="FungiDB:Z519_08155"/>
<keyword evidence="3" id="KW-1185">Reference proteome</keyword>
<dbReference type="GeneID" id="27701083"/>